<feature type="region of interest" description="Disordered" evidence="1">
    <location>
        <begin position="1"/>
        <end position="22"/>
    </location>
</feature>
<dbReference type="Proteomes" id="UP000235786">
    <property type="component" value="Unassembled WGS sequence"/>
</dbReference>
<feature type="compositionally biased region" description="Basic and acidic residues" evidence="1">
    <location>
        <begin position="1"/>
        <end position="12"/>
    </location>
</feature>
<evidence type="ECO:0000313" key="3">
    <source>
        <dbReference type="Proteomes" id="UP000235786"/>
    </source>
</evidence>
<dbReference type="AlphaFoldDB" id="A0A2J6RG42"/>
<feature type="region of interest" description="Disordered" evidence="1">
    <location>
        <begin position="428"/>
        <end position="451"/>
    </location>
</feature>
<keyword evidence="3" id="KW-1185">Reference proteome</keyword>
<feature type="compositionally biased region" description="Basic and acidic residues" evidence="1">
    <location>
        <begin position="428"/>
        <end position="446"/>
    </location>
</feature>
<proteinExistence type="predicted"/>
<evidence type="ECO:0000313" key="2">
    <source>
        <dbReference type="EMBL" id="PMD37468.1"/>
    </source>
</evidence>
<organism evidence="2 3">
    <name type="scientific">Hyaloscypha variabilis (strain UAMH 11265 / GT02V1 / F)</name>
    <name type="common">Meliniomyces variabilis</name>
    <dbReference type="NCBI Taxonomy" id="1149755"/>
    <lineage>
        <taxon>Eukaryota</taxon>
        <taxon>Fungi</taxon>
        <taxon>Dikarya</taxon>
        <taxon>Ascomycota</taxon>
        <taxon>Pezizomycotina</taxon>
        <taxon>Leotiomycetes</taxon>
        <taxon>Helotiales</taxon>
        <taxon>Hyaloscyphaceae</taxon>
        <taxon>Hyaloscypha</taxon>
        <taxon>Hyaloscypha variabilis</taxon>
    </lineage>
</organism>
<gene>
    <name evidence="2" type="ORF">L207DRAFT_514726</name>
</gene>
<feature type="compositionally biased region" description="Basic and acidic residues" evidence="1">
    <location>
        <begin position="507"/>
        <end position="521"/>
    </location>
</feature>
<name>A0A2J6RG42_HYAVF</name>
<evidence type="ECO:0000256" key="1">
    <source>
        <dbReference type="SAM" id="MobiDB-lite"/>
    </source>
</evidence>
<reference evidence="2 3" key="1">
    <citation type="submission" date="2016-04" db="EMBL/GenBank/DDBJ databases">
        <title>A degradative enzymes factory behind the ericoid mycorrhizal symbiosis.</title>
        <authorList>
            <consortium name="DOE Joint Genome Institute"/>
            <person name="Martino E."/>
            <person name="Morin E."/>
            <person name="Grelet G."/>
            <person name="Kuo A."/>
            <person name="Kohler A."/>
            <person name="Daghino S."/>
            <person name="Barry K."/>
            <person name="Choi C."/>
            <person name="Cichocki N."/>
            <person name="Clum A."/>
            <person name="Copeland A."/>
            <person name="Hainaut M."/>
            <person name="Haridas S."/>
            <person name="Labutti K."/>
            <person name="Lindquist E."/>
            <person name="Lipzen A."/>
            <person name="Khouja H.-R."/>
            <person name="Murat C."/>
            <person name="Ohm R."/>
            <person name="Olson A."/>
            <person name="Spatafora J."/>
            <person name="Veneault-Fourrey C."/>
            <person name="Henrissat B."/>
            <person name="Grigoriev I."/>
            <person name="Martin F."/>
            <person name="Perotto S."/>
        </authorList>
    </citation>
    <scope>NUCLEOTIDE SEQUENCE [LARGE SCALE GENOMIC DNA]</scope>
    <source>
        <strain evidence="2 3">F</strain>
    </source>
</reference>
<sequence length="530" mass="60642">MASSSDPEKDSNRSQPKSDNPFIKFRQFADEQISSLLHGIIGLPSAFSRKPSDNPRWAIFDEDLRRRDELQARQQELKEAEARRLDRQATDGEEELPVRATADWPAFARWLKQAKTSDHDNDGMRDVPLYGPVTKSLFAHLYPSFDGGDDTNWKERDGGSKLWLPKDAWHLGPYERSPNSLKTLQHMFYNDLNDSSMFRSNYSLLPYILFSPYSPFRLIESASTYTQPEKRDLFPYIDAFEDLIRTTQPGQQPLLVSRLFGKGFRVRNPESHGNLNPRFPDSDLLLLDPATRANLYSQQIYVMHQMQSLQESKALRLPQADSAHSLASAGTSQGPAPDSKSISKDAQTEQEMYEHFLRWASQSNENLEDMLAKVKTTFKKDIEAGKAANANFFEVLGKILETKSITELFDQIEEELFDAAHPVAEQREAKQKAEFEKSPQDPDKVVSETTTTSRVKQVDGSVRTYVHVWKMFADGRETTTTSSRIEEPERDEDGVLKSVLSMAEHSNAQEENFRREEEAKKAAKRGWFWN</sequence>
<feature type="region of interest" description="Disordered" evidence="1">
    <location>
        <begin position="504"/>
        <end position="530"/>
    </location>
</feature>
<protein>
    <submittedName>
        <fullName evidence="2">Uncharacterized protein</fullName>
    </submittedName>
</protein>
<dbReference type="EMBL" id="KZ613949">
    <property type="protein sequence ID" value="PMD37468.1"/>
    <property type="molecule type" value="Genomic_DNA"/>
</dbReference>
<accession>A0A2J6RG42</accession>
<dbReference type="OrthoDB" id="4586300at2759"/>
<feature type="region of interest" description="Disordered" evidence="1">
    <location>
        <begin position="320"/>
        <end position="344"/>
    </location>
</feature>